<keyword evidence="3" id="KW-0378">Hydrolase</keyword>
<dbReference type="GeneID" id="17318708"/>
<evidence type="ECO:0000256" key="2">
    <source>
        <dbReference type="ARBA" id="ARBA00022670"/>
    </source>
</evidence>
<dbReference type="Gramene" id="CDF40695">
    <property type="protein sequence ID" value="CDF40695"/>
    <property type="gene ID" value="CHC_T00007404001"/>
</dbReference>
<dbReference type="InterPro" id="IPR029045">
    <property type="entry name" value="ClpP/crotonase-like_dom_sf"/>
</dbReference>
<evidence type="ECO:0000256" key="4">
    <source>
        <dbReference type="ARBA" id="ARBA00022825"/>
    </source>
</evidence>
<keyword evidence="7" id="KW-1185">Reference proteome</keyword>
<dbReference type="Proteomes" id="UP000012073">
    <property type="component" value="Unassembled WGS sequence"/>
</dbReference>
<dbReference type="OrthoDB" id="45421at2759"/>
<dbReference type="EMBL" id="HG002228">
    <property type="protein sequence ID" value="CDF40695.1"/>
    <property type="molecule type" value="Genomic_DNA"/>
</dbReference>
<gene>
    <name evidence="6" type="ORF">CHC_T00007404001</name>
</gene>
<dbReference type="InterPro" id="IPR002142">
    <property type="entry name" value="Peptidase_S49"/>
</dbReference>
<keyword evidence="4" id="KW-0720">Serine protease</keyword>
<dbReference type="PhylomeDB" id="R7QTJ0"/>
<reference evidence="7" key="1">
    <citation type="journal article" date="2013" name="Proc. Natl. Acad. Sci. U.S.A.">
        <title>Genome structure and metabolic features in the red seaweed Chondrus crispus shed light on evolution of the Archaeplastida.</title>
        <authorList>
            <person name="Collen J."/>
            <person name="Porcel B."/>
            <person name="Carre W."/>
            <person name="Ball S.G."/>
            <person name="Chaparro C."/>
            <person name="Tonon T."/>
            <person name="Barbeyron T."/>
            <person name="Michel G."/>
            <person name="Noel B."/>
            <person name="Valentin K."/>
            <person name="Elias M."/>
            <person name="Artiguenave F."/>
            <person name="Arun A."/>
            <person name="Aury J.M."/>
            <person name="Barbosa-Neto J.F."/>
            <person name="Bothwell J.H."/>
            <person name="Bouget F.Y."/>
            <person name="Brillet L."/>
            <person name="Cabello-Hurtado F."/>
            <person name="Capella-Gutierrez S."/>
            <person name="Charrier B."/>
            <person name="Cladiere L."/>
            <person name="Cock J.M."/>
            <person name="Coelho S.M."/>
            <person name="Colleoni C."/>
            <person name="Czjzek M."/>
            <person name="Da Silva C."/>
            <person name="Delage L."/>
            <person name="Denoeud F."/>
            <person name="Deschamps P."/>
            <person name="Dittami S.M."/>
            <person name="Gabaldon T."/>
            <person name="Gachon C.M."/>
            <person name="Groisillier A."/>
            <person name="Herve C."/>
            <person name="Jabbari K."/>
            <person name="Katinka M."/>
            <person name="Kloareg B."/>
            <person name="Kowalczyk N."/>
            <person name="Labadie K."/>
            <person name="Leblanc C."/>
            <person name="Lopez P.J."/>
            <person name="McLachlan D.H."/>
            <person name="Meslet-Cladiere L."/>
            <person name="Moustafa A."/>
            <person name="Nehr Z."/>
            <person name="Nyvall Collen P."/>
            <person name="Panaud O."/>
            <person name="Partensky F."/>
            <person name="Poulain J."/>
            <person name="Rensing S.A."/>
            <person name="Rousvoal S."/>
            <person name="Samson G."/>
            <person name="Symeonidi A."/>
            <person name="Weissenbach J."/>
            <person name="Zambounis A."/>
            <person name="Wincker P."/>
            <person name="Boyen C."/>
        </authorList>
    </citation>
    <scope>NUCLEOTIDE SEQUENCE [LARGE SCALE GENOMIC DNA]</scope>
    <source>
        <strain evidence="7">cv. Stackhouse</strain>
    </source>
</reference>
<dbReference type="SUPFAM" id="SSF52096">
    <property type="entry name" value="ClpP/crotonase"/>
    <property type="match status" value="1"/>
</dbReference>
<dbReference type="RefSeq" id="XP_005710989.1">
    <property type="nucleotide sequence ID" value="XM_005710932.1"/>
</dbReference>
<dbReference type="CDD" id="cd07023">
    <property type="entry name" value="S49_Sppa_N_C"/>
    <property type="match status" value="1"/>
</dbReference>
<evidence type="ECO:0000313" key="7">
    <source>
        <dbReference type="Proteomes" id="UP000012073"/>
    </source>
</evidence>
<dbReference type="InterPro" id="IPR047272">
    <property type="entry name" value="S49_SppA_C"/>
</dbReference>
<sequence length="217" mass="23594">MACEIIAEPLTITGSVGVVTVKPSLGELYRKIGYTKENISVGSKYAELLVDDRPFTEEESEYYRDGAMQAYKKFVNKAAQSRGKTYEEMHAVAQGRVWTGLQAKQQGLVDYLGGIGRGVEILKEKAKLGADEYVRLDVVRNPVSLAARLGLKPASTQARHEASVMASLRQPLALAEVDASLGGLSPLTRFVVDATLAPLSQNFGFWTNRMPALEGVS</sequence>
<dbReference type="Gene3D" id="3.90.226.10">
    <property type="entry name" value="2-enoyl-CoA Hydratase, Chain A, domain 1"/>
    <property type="match status" value="1"/>
</dbReference>
<organism evidence="6 7">
    <name type="scientific">Chondrus crispus</name>
    <name type="common">Carrageen Irish moss</name>
    <name type="synonym">Polymorpha crispa</name>
    <dbReference type="NCBI Taxonomy" id="2769"/>
    <lineage>
        <taxon>Eukaryota</taxon>
        <taxon>Rhodophyta</taxon>
        <taxon>Florideophyceae</taxon>
        <taxon>Rhodymeniophycidae</taxon>
        <taxon>Gigartinales</taxon>
        <taxon>Gigartinaceae</taxon>
        <taxon>Chondrus</taxon>
    </lineage>
</organism>
<evidence type="ECO:0000256" key="1">
    <source>
        <dbReference type="ARBA" id="ARBA00008683"/>
    </source>
</evidence>
<comment type="similarity">
    <text evidence="1">Belongs to the peptidase S49 family.</text>
</comment>
<dbReference type="GO" id="GO:0006508">
    <property type="term" value="P:proteolysis"/>
    <property type="evidence" value="ECO:0007669"/>
    <property type="project" value="UniProtKB-KW"/>
</dbReference>
<dbReference type="PANTHER" id="PTHR33209:SF1">
    <property type="entry name" value="PEPTIDASE S49 DOMAIN-CONTAINING PROTEIN"/>
    <property type="match status" value="1"/>
</dbReference>
<evidence type="ECO:0000256" key="3">
    <source>
        <dbReference type="ARBA" id="ARBA00022801"/>
    </source>
</evidence>
<evidence type="ECO:0000259" key="5">
    <source>
        <dbReference type="Pfam" id="PF01343"/>
    </source>
</evidence>
<name>R7QTJ0_CHOCR</name>
<keyword evidence="2" id="KW-0645">Protease</keyword>
<protein>
    <recommendedName>
        <fullName evidence="5">Peptidase S49 domain-containing protein</fullName>
    </recommendedName>
</protein>
<dbReference type="Pfam" id="PF01343">
    <property type="entry name" value="Peptidase_S49"/>
    <property type="match status" value="1"/>
</dbReference>
<dbReference type="GO" id="GO:0008236">
    <property type="term" value="F:serine-type peptidase activity"/>
    <property type="evidence" value="ECO:0007669"/>
    <property type="project" value="UniProtKB-KW"/>
</dbReference>
<accession>R7QTJ0</accession>
<dbReference type="AlphaFoldDB" id="R7QTJ0"/>
<dbReference type="STRING" id="2769.R7QTJ0"/>
<feature type="domain" description="Peptidase S49" evidence="5">
    <location>
        <begin position="2"/>
        <end position="128"/>
    </location>
</feature>
<proteinExistence type="inferred from homology"/>
<evidence type="ECO:0000313" key="6">
    <source>
        <dbReference type="EMBL" id="CDF40695.1"/>
    </source>
</evidence>
<dbReference type="PANTHER" id="PTHR33209">
    <property type="entry name" value="PROTEASE 4"/>
    <property type="match status" value="1"/>
</dbReference>
<dbReference type="KEGG" id="ccp:CHC_T00007404001"/>